<evidence type="ECO:0000256" key="5">
    <source>
        <dbReference type="ARBA" id="ARBA00022723"/>
    </source>
</evidence>
<dbReference type="AlphaFoldDB" id="A0A382CKQ7"/>
<evidence type="ECO:0000256" key="7">
    <source>
        <dbReference type="ARBA" id="ARBA00023211"/>
    </source>
</evidence>
<dbReference type="InterPro" id="IPR005995">
    <property type="entry name" value="Pgm_bpd_ind"/>
</dbReference>
<evidence type="ECO:0000256" key="6">
    <source>
        <dbReference type="ARBA" id="ARBA00023152"/>
    </source>
</evidence>
<name>A0A382CKQ7_9ZZZZ</name>
<evidence type="ECO:0000256" key="1">
    <source>
        <dbReference type="ARBA" id="ARBA00001936"/>
    </source>
</evidence>
<dbReference type="GO" id="GO:0006096">
    <property type="term" value="P:glycolytic process"/>
    <property type="evidence" value="ECO:0007669"/>
    <property type="project" value="UniProtKB-UniPathway"/>
</dbReference>
<dbReference type="Gene3D" id="3.40.720.10">
    <property type="entry name" value="Alkaline Phosphatase, subunit A"/>
    <property type="match status" value="1"/>
</dbReference>
<dbReference type="SUPFAM" id="SSF64158">
    <property type="entry name" value="2,3-Bisphosphoglycerate-independent phosphoglycerate mutase, substrate-binding domain"/>
    <property type="match status" value="1"/>
</dbReference>
<keyword evidence="6" id="KW-0324">Glycolysis</keyword>
<sequence length="196" mass="21697">MKQTKLLIILDGWGHSEATENNAIAMANTPNWDYFINNYPHTLISTSGSSVGLPIGQMGNSEVGHLTIGSGRTIEQDFTRIQNDIDSGEFSKNASICAALNETRKNDKAVHIMGLLSDGGVHSHHDHIHAMLEMAHQKGCKKVFLHVFTDGRDTPPNSAEDFITPLEEKLNALKTGRIASVVGRFFAMDRDNRWDR</sequence>
<dbReference type="EMBL" id="UINC01034798">
    <property type="protein sequence ID" value="SVB26201.1"/>
    <property type="molecule type" value="Genomic_DNA"/>
</dbReference>
<evidence type="ECO:0000256" key="8">
    <source>
        <dbReference type="ARBA" id="ARBA00023235"/>
    </source>
</evidence>
<dbReference type="PANTHER" id="PTHR31637:SF0">
    <property type="entry name" value="2,3-BISPHOSPHOGLYCERATE-INDEPENDENT PHOSPHOGLYCERATE MUTASE"/>
    <property type="match status" value="1"/>
</dbReference>
<keyword evidence="5" id="KW-0479">Metal-binding</keyword>
<keyword evidence="7" id="KW-0464">Manganese</keyword>
<dbReference type="PANTHER" id="PTHR31637">
    <property type="entry name" value="2,3-BISPHOSPHOGLYCERATE-INDEPENDENT PHOSPHOGLYCERATE MUTASE"/>
    <property type="match status" value="1"/>
</dbReference>
<proteinExistence type="inferred from homology"/>
<gene>
    <name evidence="10" type="ORF">METZ01_LOCUS179055</name>
</gene>
<evidence type="ECO:0000313" key="10">
    <source>
        <dbReference type="EMBL" id="SVB26201.1"/>
    </source>
</evidence>
<evidence type="ECO:0000256" key="2">
    <source>
        <dbReference type="ARBA" id="ARBA00004798"/>
    </source>
</evidence>
<dbReference type="InterPro" id="IPR036646">
    <property type="entry name" value="PGAM_B_sf"/>
</dbReference>
<dbReference type="SUPFAM" id="SSF53649">
    <property type="entry name" value="Alkaline phosphatase-like"/>
    <property type="match status" value="1"/>
</dbReference>
<accession>A0A382CKQ7</accession>
<dbReference type="EC" id="5.4.2.12" evidence="4"/>
<comment type="pathway">
    <text evidence="2">Carbohydrate degradation; glycolysis; pyruvate from D-glyceraldehyde 3-phosphate: step 3/5.</text>
</comment>
<evidence type="ECO:0000256" key="3">
    <source>
        <dbReference type="ARBA" id="ARBA00008819"/>
    </source>
</evidence>
<organism evidence="10">
    <name type="scientific">marine metagenome</name>
    <dbReference type="NCBI Taxonomy" id="408172"/>
    <lineage>
        <taxon>unclassified sequences</taxon>
        <taxon>metagenomes</taxon>
        <taxon>ecological metagenomes</taxon>
    </lineage>
</organism>
<protein>
    <recommendedName>
        <fullName evidence="4">phosphoglycerate mutase (2,3-diphosphoglycerate-independent)</fullName>
        <ecNumber evidence="4">5.4.2.12</ecNumber>
    </recommendedName>
</protein>
<dbReference type="InterPro" id="IPR011258">
    <property type="entry name" value="BPG-indep_PGM_N"/>
</dbReference>
<feature type="non-terminal residue" evidence="10">
    <location>
        <position position="196"/>
    </location>
</feature>
<reference evidence="10" key="1">
    <citation type="submission" date="2018-05" db="EMBL/GenBank/DDBJ databases">
        <authorList>
            <person name="Lanie J.A."/>
            <person name="Ng W.-L."/>
            <person name="Kazmierczak K.M."/>
            <person name="Andrzejewski T.M."/>
            <person name="Davidsen T.M."/>
            <person name="Wayne K.J."/>
            <person name="Tettelin H."/>
            <person name="Glass J.I."/>
            <person name="Rusch D."/>
            <person name="Podicherti R."/>
            <person name="Tsui H.-C.T."/>
            <person name="Winkler M.E."/>
        </authorList>
    </citation>
    <scope>NUCLEOTIDE SEQUENCE</scope>
</reference>
<dbReference type="InterPro" id="IPR017850">
    <property type="entry name" value="Alkaline_phosphatase_core_sf"/>
</dbReference>
<comment type="similarity">
    <text evidence="3">Belongs to the BPG-independent phosphoglycerate mutase family.</text>
</comment>
<feature type="domain" description="BPG-independent PGAM N-terminal" evidence="9">
    <location>
        <begin position="81"/>
        <end position="196"/>
    </location>
</feature>
<keyword evidence="8" id="KW-0413">Isomerase</keyword>
<dbReference type="GO" id="GO:0030145">
    <property type="term" value="F:manganese ion binding"/>
    <property type="evidence" value="ECO:0007669"/>
    <property type="project" value="InterPro"/>
</dbReference>
<dbReference type="GO" id="GO:0005829">
    <property type="term" value="C:cytosol"/>
    <property type="evidence" value="ECO:0007669"/>
    <property type="project" value="TreeGrafter"/>
</dbReference>
<dbReference type="GO" id="GO:0006007">
    <property type="term" value="P:glucose catabolic process"/>
    <property type="evidence" value="ECO:0007669"/>
    <property type="project" value="InterPro"/>
</dbReference>
<dbReference type="Gene3D" id="3.40.1450.10">
    <property type="entry name" value="BPG-independent phosphoglycerate mutase, domain B"/>
    <property type="match status" value="1"/>
</dbReference>
<evidence type="ECO:0000259" key="9">
    <source>
        <dbReference type="Pfam" id="PF06415"/>
    </source>
</evidence>
<dbReference type="UniPathway" id="UPA00109">
    <property type="reaction ID" value="UER00186"/>
</dbReference>
<dbReference type="Pfam" id="PF06415">
    <property type="entry name" value="iPGM_N"/>
    <property type="match status" value="1"/>
</dbReference>
<dbReference type="GO" id="GO:0004619">
    <property type="term" value="F:phosphoglycerate mutase activity"/>
    <property type="evidence" value="ECO:0007669"/>
    <property type="project" value="UniProtKB-EC"/>
</dbReference>
<comment type="cofactor">
    <cofactor evidence="1">
        <name>Mn(2+)</name>
        <dbReference type="ChEBI" id="CHEBI:29035"/>
    </cofactor>
</comment>
<evidence type="ECO:0000256" key="4">
    <source>
        <dbReference type="ARBA" id="ARBA00012026"/>
    </source>
</evidence>